<evidence type="ECO:0000256" key="2">
    <source>
        <dbReference type="ARBA" id="ARBA00005249"/>
    </source>
</evidence>
<evidence type="ECO:0000256" key="5">
    <source>
        <dbReference type="ARBA" id="ARBA00023163"/>
    </source>
</evidence>
<proteinExistence type="inferred from homology"/>
<comment type="subcellular location">
    <subcellularLocation>
        <location evidence="1 7">Nucleus</location>
    </subcellularLocation>
</comment>
<evidence type="ECO:0000313" key="9">
    <source>
        <dbReference type="Proteomes" id="UP000828251"/>
    </source>
</evidence>
<accession>A0A9D3WIR5</accession>
<dbReference type="GO" id="GO:0001096">
    <property type="term" value="F:TFIIF-class transcription factor complex binding"/>
    <property type="evidence" value="ECO:0007669"/>
    <property type="project" value="TreeGrafter"/>
</dbReference>
<organism evidence="8 9">
    <name type="scientific">Gossypium stocksii</name>
    <dbReference type="NCBI Taxonomy" id="47602"/>
    <lineage>
        <taxon>Eukaryota</taxon>
        <taxon>Viridiplantae</taxon>
        <taxon>Streptophyta</taxon>
        <taxon>Embryophyta</taxon>
        <taxon>Tracheophyta</taxon>
        <taxon>Spermatophyta</taxon>
        <taxon>Magnoliopsida</taxon>
        <taxon>eudicotyledons</taxon>
        <taxon>Gunneridae</taxon>
        <taxon>Pentapetalae</taxon>
        <taxon>rosids</taxon>
        <taxon>malvids</taxon>
        <taxon>Malvales</taxon>
        <taxon>Malvaceae</taxon>
        <taxon>Malvoideae</taxon>
        <taxon>Gossypium</taxon>
    </lineage>
</organism>
<evidence type="ECO:0000256" key="1">
    <source>
        <dbReference type="ARBA" id="ARBA00004123"/>
    </source>
</evidence>
<evidence type="ECO:0000256" key="4">
    <source>
        <dbReference type="ARBA" id="ARBA00023125"/>
    </source>
</evidence>
<keyword evidence="4 7" id="KW-0238">DNA-binding</keyword>
<dbReference type="GO" id="GO:0006367">
    <property type="term" value="P:transcription initiation at RNA polymerase II promoter"/>
    <property type="evidence" value="ECO:0007669"/>
    <property type="project" value="InterPro"/>
</dbReference>
<dbReference type="SUPFAM" id="SSF50916">
    <property type="entry name" value="Rap30/74 interaction domains"/>
    <property type="match status" value="1"/>
</dbReference>
<protein>
    <recommendedName>
        <fullName evidence="7">Transcription initiation factor IIF subunit alpha</fullName>
    </recommendedName>
</protein>
<dbReference type="AlphaFoldDB" id="A0A9D3WIR5"/>
<dbReference type="InterPro" id="IPR008851">
    <property type="entry name" value="TFIIF-alpha"/>
</dbReference>
<reference evidence="8 9" key="1">
    <citation type="journal article" date="2021" name="Plant Biotechnol. J.">
        <title>Multi-omics assisted identification of the key and species-specific regulatory components of drought-tolerant mechanisms in Gossypium stocksii.</title>
        <authorList>
            <person name="Yu D."/>
            <person name="Ke L."/>
            <person name="Zhang D."/>
            <person name="Wu Y."/>
            <person name="Sun Y."/>
            <person name="Mei J."/>
            <person name="Sun J."/>
            <person name="Sun Y."/>
        </authorList>
    </citation>
    <scope>NUCLEOTIDE SEQUENCE [LARGE SCALE GENOMIC DNA]</scope>
    <source>
        <strain evidence="9">cv. E1</strain>
        <tissue evidence="8">Leaf</tissue>
    </source>
</reference>
<keyword evidence="6 7" id="KW-0539">Nucleus</keyword>
<evidence type="ECO:0000256" key="6">
    <source>
        <dbReference type="ARBA" id="ARBA00023242"/>
    </source>
</evidence>
<dbReference type="Pfam" id="PF05793">
    <property type="entry name" value="TFIIF_alpha"/>
    <property type="match status" value="1"/>
</dbReference>
<comment type="function">
    <text evidence="7">TFIIF is a general transcription initiation factor that binds to RNA polymerase II and helps to recruit it to the initiation complex in collaboration with TFIIB. It promotes transcription elongation.</text>
</comment>
<keyword evidence="3 7" id="KW-0805">Transcription regulation</keyword>
<dbReference type="InterPro" id="IPR011039">
    <property type="entry name" value="TFIIF_interaction"/>
</dbReference>
<dbReference type="EMBL" id="JAIQCV010000001">
    <property type="protein sequence ID" value="KAH1129635.1"/>
    <property type="molecule type" value="Genomic_DNA"/>
</dbReference>
<comment type="similarity">
    <text evidence="2 7">Belongs to the TFIIF alpha subunit family.</text>
</comment>
<dbReference type="GO" id="GO:0005674">
    <property type="term" value="C:transcription factor TFIIF complex"/>
    <property type="evidence" value="ECO:0007669"/>
    <property type="project" value="TreeGrafter"/>
</dbReference>
<name>A0A9D3WIR5_9ROSI</name>
<sequence>MVSSKRWATRTPRSQSATYYLLMMQGKEFLAIPAGSWYNFNKVAQYKQLTLEEVEVKMKNRRKTADGYERWMMKAANNGVASFGEIDSGLMTPTMKIRRDQVVAKHKEEITNLYKWDSQN</sequence>
<dbReference type="OrthoDB" id="76676at2759"/>
<dbReference type="PANTHER" id="PTHR13011:SF0">
    <property type="entry name" value="GENERAL TRANSCRIPTION FACTOR IIF SUBUNIT 1"/>
    <property type="match status" value="1"/>
</dbReference>
<evidence type="ECO:0000256" key="3">
    <source>
        <dbReference type="ARBA" id="ARBA00023015"/>
    </source>
</evidence>
<keyword evidence="9" id="KW-1185">Reference proteome</keyword>
<dbReference type="GO" id="GO:0016251">
    <property type="term" value="F:RNA polymerase II general transcription initiation factor activity"/>
    <property type="evidence" value="ECO:0007669"/>
    <property type="project" value="TreeGrafter"/>
</dbReference>
<dbReference type="GO" id="GO:0032968">
    <property type="term" value="P:positive regulation of transcription elongation by RNA polymerase II"/>
    <property type="evidence" value="ECO:0007669"/>
    <property type="project" value="InterPro"/>
</dbReference>
<evidence type="ECO:0000256" key="7">
    <source>
        <dbReference type="RuleBase" id="RU366044"/>
    </source>
</evidence>
<dbReference type="Proteomes" id="UP000828251">
    <property type="component" value="Unassembled WGS sequence"/>
</dbReference>
<evidence type="ECO:0000313" key="8">
    <source>
        <dbReference type="EMBL" id="KAH1129635.1"/>
    </source>
</evidence>
<dbReference type="GO" id="GO:0003677">
    <property type="term" value="F:DNA binding"/>
    <property type="evidence" value="ECO:0007669"/>
    <property type="project" value="UniProtKB-KW"/>
</dbReference>
<gene>
    <name evidence="8" type="ORF">J1N35_001013</name>
</gene>
<comment type="caution">
    <text evidence="8">The sequence shown here is derived from an EMBL/GenBank/DDBJ whole genome shotgun (WGS) entry which is preliminary data.</text>
</comment>
<dbReference type="PANTHER" id="PTHR13011">
    <property type="entry name" value="TFIIF-ALPHA"/>
    <property type="match status" value="1"/>
</dbReference>
<keyword evidence="5 7" id="KW-0804">Transcription</keyword>